<feature type="non-terminal residue" evidence="3">
    <location>
        <position position="1"/>
    </location>
</feature>
<gene>
    <name evidence="3" type="primary">Slc16a4</name>
    <name evidence="3" type="ORF">SEMFRA_R11960</name>
</gene>
<dbReference type="PANTHER" id="PTHR11360">
    <property type="entry name" value="MONOCARBOXYLATE TRANSPORTER"/>
    <property type="match status" value="1"/>
</dbReference>
<dbReference type="GO" id="GO:0016020">
    <property type="term" value="C:membrane"/>
    <property type="evidence" value="ECO:0007669"/>
    <property type="project" value="UniProtKB-SubCell"/>
</dbReference>
<dbReference type="GO" id="GO:0008028">
    <property type="term" value="F:monocarboxylic acid transmembrane transporter activity"/>
    <property type="evidence" value="ECO:0007669"/>
    <property type="project" value="TreeGrafter"/>
</dbReference>
<sequence>GLGFACLYQAAAVLTATHCRARLGLANAVARSGMGLTFLMAPFTQLLIQAYSWQGTLLIFGGIMLNLVPSSMLLRPASTQPPPHSSAAHPAPGPSVAEKDPESLDGCSDEASHGETQLHGAQDPPSTEGLLMCQGRDATSPAGRLEAAPTQSSAAERSTKAQGSSKALPAAVKAKSQP</sequence>
<dbReference type="PANTHER" id="PTHR11360:SF14">
    <property type="entry name" value="MONOCARBOXYLATE TRANSPORTER 5"/>
    <property type="match status" value="1"/>
</dbReference>
<name>A0A7L2J256_9PICI</name>
<keyword evidence="4" id="KW-1185">Reference proteome</keyword>
<evidence type="ECO:0000256" key="1">
    <source>
        <dbReference type="ARBA" id="ARBA00004141"/>
    </source>
</evidence>
<protein>
    <submittedName>
        <fullName evidence="3">MOT5 protein</fullName>
    </submittedName>
</protein>
<evidence type="ECO:0000313" key="3">
    <source>
        <dbReference type="EMBL" id="NXR16281.1"/>
    </source>
</evidence>
<evidence type="ECO:0000256" key="2">
    <source>
        <dbReference type="SAM" id="MobiDB-lite"/>
    </source>
</evidence>
<organism evidence="3 4">
    <name type="scientific">Semnornis frantzii</name>
    <dbReference type="NCBI Taxonomy" id="91796"/>
    <lineage>
        <taxon>Eukaryota</taxon>
        <taxon>Metazoa</taxon>
        <taxon>Chordata</taxon>
        <taxon>Craniata</taxon>
        <taxon>Vertebrata</taxon>
        <taxon>Euteleostomi</taxon>
        <taxon>Archelosauria</taxon>
        <taxon>Archosauria</taxon>
        <taxon>Dinosauria</taxon>
        <taxon>Saurischia</taxon>
        <taxon>Theropoda</taxon>
        <taxon>Coelurosauria</taxon>
        <taxon>Aves</taxon>
        <taxon>Neognathae</taxon>
        <taxon>Neoaves</taxon>
        <taxon>Telluraves</taxon>
        <taxon>Coraciimorphae</taxon>
        <taxon>Piciformes</taxon>
        <taxon>Ramphastidae</taxon>
        <taxon>Semnornis</taxon>
    </lineage>
</organism>
<evidence type="ECO:0000313" key="4">
    <source>
        <dbReference type="Proteomes" id="UP000536381"/>
    </source>
</evidence>
<feature type="non-terminal residue" evidence="3">
    <location>
        <position position="178"/>
    </location>
</feature>
<reference evidence="3 4" key="1">
    <citation type="submission" date="2019-09" db="EMBL/GenBank/DDBJ databases">
        <title>Bird 10,000 Genomes (B10K) Project - Family phase.</title>
        <authorList>
            <person name="Zhang G."/>
        </authorList>
    </citation>
    <scope>NUCLEOTIDE SEQUENCE [LARGE SCALE GENOMIC DNA]</scope>
    <source>
        <strain evidence="3">B10K-DU-001-42</strain>
        <tissue evidence="3">Muscle</tissue>
    </source>
</reference>
<dbReference type="SUPFAM" id="SSF103473">
    <property type="entry name" value="MFS general substrate transporter"/>
    <property type="match status" value="1"/>
</dbReference>
<feature type="compositionally biased region" description="Polar residues" evidence="2">
    <location>
        <begin position="149"/>
        <end position="165"/>
    </location>
</feature>
<dbReference type="Proteomes" id="UP000536381">
    <property type="component" value="Unassembled WGS sequence"/>
</dbReference>
<dbReference type="AlphaFoldDB" id="A0A7L2J256"/>
<dbReference type="InterPro" id="IPR050327">
    <property type="entry name" value="Proton-linked_MCT"/>
</dbReference>
<dbReference type="EMBL" id="VWYK01145410">
    <property type="protein sequence ID" value="NXR16281.1"/>
    <property type="molecule type" value="Genomic_DNA"/>
</dbReference>
<dbReference type="OrthoDB" id="2213137at2759"/>
<feature type="region of interest" description="Disordered" evidence="2">
    <location>
        <begin position="76"/>
        <end position="178"/>
    </location>
</feature>
<comment type="subcellular location">
    <subcellularLocation>
        <location evidence="1">Membrane</location>
        <topology evidence="1">Multi-pass membrane protein</topology>
    </subcellularLocation>
</comment>
<accession>A0A7L2J256</accession>
<dbReference type="InterPro" id="IPR036259">
    <property type="entry name" value="MFS_trans_sf"/>
</dbReference>
<comment type="caution">
    <text evidence="3">The sequence shown here is derived from an EMBL/GenBank/DDBJ whole genome shotgun (WGS) entry which is preliminary data.</text>
</comment>
<proteinExistence type="predicted"/>